<organism evidence="1 2">
    <name type="scientific">Acropora cervicornis</name>
    <name type="common">Staghorn coral</name>
    <dbReference type="NCBI Taxonomy" id="6130"/>
    <lineage>
        <taxon>Eukaryota</taxon>
        <taxon>Metazoa</taxon>
        <taxon>Cnidaria</taxon>
        <taxon>Anthozoa</taxon>
        <taxon>Hexacorallia</taxon>
        <taxon>Scleractinia</taxon>
        <taxon>Astrocoeniina</taxon>
        <taxon>Acroporidae</taxon>
        <taxon>Acropora</taxon>
    </lineage>
</organism>
<name>A0AAD9R2K4_ACRCE</name>
<dbReference type="Proteomes" id="UP001249851">
    <property type="component" value="Unassembled WGS sequence"/>
</dbReference>
<protein>
    <submittedName>
        <fullName evidence="1">Uncharacterized protein</fullName>
    </submittedName>
</protein>
<dbReference type="EMBL" id="JARQWQ010000005">
    <property type="protein sequence ID" value="KAK2571581.1"/>
    <property type="molecule type" value="Genomic_DNA"/>
</dbReference>
<dbReference type="AlphaFoldDB" id="A0AAD9R2K4"/>
<comment type="caution">
    <text evidence="1">The sequence shown here is derived from an EMBL/GenBank/DDBJ whole genome shotgun (WGS) entry which is preliminary data.</text>
</comment>
<evidence type="ECO:0000313" key="1">
    <source>
        <dbReference type="EMBL" id="KAK2571581.1"/>
    </source>
</evidence>
<reference evidence="1" key="1">
    <citation type="journal article" date="2023" name="G3 (Bethesda)">
        <title>Whole genome assembly and annotation of the endangered Caribbean coral Acropora cervicornis.</title>
        <authorList>
            <person name="Selwyn J.D."/>
            <person name="Vollmer S.V."/>
        </authorList>
    </citation>
    <scope>NUCLEOTIDE SEQUENCE</scope>
    <source>
        <strain evidence="1">K2</strain>
    </source>
</reference>
<keyword evidence="2" id="KW-1185">Reference proteome</keyword>
<gene>
    <name evidence="1" type="ORF">P5673_002941</name>
</gene>
<sequence length="127" mass="14531">MLVSHVNSKTNQGKPTAAIFKEQESEKKRKYQQRVLEVEMGSFTPLIFGTNGGMGEECKMFMKHLAEKLAEKDVEGYPIVISWLRTRISFEILKSVNTSIRGSRQPFFRREVVDDFKVNCTAADLLL</sequence>
<evidence type="ECO:0000313" key="2">
    <source>
        <dbReference type="Proteomes" id="UP001249851"/>
    </source>
</evidence>
<reference evidence="1" key="2">
    <citation type="journal article" date="2023" name="Science">
        <title>Genomic signatures of disease resistance in endangered staghorn corals.</title>
        <authorList>
            <person name="Vollmer S.V."/>
            <person name="Selwyn J.D."/>
            <person name="Despard B.A."/>
            <person name="Roesel C.L."/>
        </authorList>
    </citation>
    <scope>NUCLEOTIDE SEQUENCE</scope>
    <source>
        <strain evidence="1">K2</strain>
    </source>
</reference>
<accession>A0AAD9R2K4</accession>
<proteinExistence type="predicted"/>